<dbReference type="KEGG" id="lcic:INQ41_06195"/>
<evidence type="ECO:0000313" key="2">
    <source>
        <dbReference type="Proteomes" id="UP000594059"/>
    </source>
</evidence>
<reference evidence="1 2" key="1">
    <citation type="submission" date="2020-10" db="EMBL/GenBank/DDBJ databases">
        <title>complete genome sequencing of Lysobacter sp. H21R20.</title>
        <authorList>
            <person name="Bae J.-W."/>
            <person name="Lee S.-Y."/>
        </authorList>
    </citation>
    <scope>NUCLEOTIDE SEQUENCE [LARGE SCALE GENOMIC DNA]</scope>
    <source>
        <strain evidence="1 2">H21R20</strain>
    </source>
</reference>
<dbReference type="AlphaFoldDB" id="A0A7S6UHZ8"/>
<gene>
    <name evidence="1" type="ORF">INQ41_06195</name>
</gene>
<evidence type="ECO:0000313" key="1">
    <source>
        <dbReference type="EMBL" id="QOW20589.1"/>
    </source>
</evidence>
<keyword evidence="2" id="KW-1185">Reference proteome</keyword>
<dbReference type="RefSeq" id="WP_193987026.1">
    <property type="nucleotide sequence ID" value="NZ_CP063656.1"/>
</dbReference>
<evidence type="ECO:0008006" key="3">
    <source>
        <dbReference type="Google" id="ProtNLM"/>
    </source>
</evidence>
<dbReference type="EMBL" id="CP063656">
    <property type="protein sequence ID" value="QOW20589.1"/>
    <property type="molecule type" value="Genomic_DNA"/>
</dbReference>
<dbReference type="Proteomes" id="UP000594059">
    <property type="component" value="Chromosome"/>
</dbReference>
<name>A0A7S6UHZ8_9GAMM</name>
<organism evidence="1 2">
    <name type="scientific">Novilysobacter ciconiae</name>
    <dbReference type="NCBI Taxonomy" id="2781022"/>
    <lineage>
        <taxon>Bacteria</taxon>
        <taxon>Pseudomonadati</taxon>
        <taxon>Pseudomonadota</taxon>
        <taxon>Gammaproteobacteria</taxon>
        <taxon>Lysobacterales</taxon>
        <taxon>Lysobacteraceae</taxon>
        <taxon>Novilysobacter</taxon>
    </lineage>
</organism>
<accession>A0A7S6UHZ8</accession>
<dbReference type="Pfam" id="PF12318">
    <property type="entry name" value="FAD-SLDH"/>
    <property type="match status" value="1"/>
</dbReference>
<proteinExistence type="predicted"/>
<dbReference type="InterPro" id="IPR024651">
    <property type="entry name" value="FAD-SLDH_ssu"/>
</dbReference>
<sequence length="183" mass="19080">MSDDRSSPASSVNRSTDLGRRRFLAVSALAASVAVAVGASPGLAQGVVAATEVDPDFVELSRFLTARPELDARIVARAHQGLTQAHTGFAAQWAALDRAISGAKLADVDAFAASDLYGDPALRGTAMAIISAFYLGQVGQGDDATLVSFEKALMFQPTEGIIVIPTYALGGPNYWDDLVLPAE</sequence>
<dbReference type="InterPro" id="IPR006311">
    <property type="entry name" value="TAT_signal"/>
</dbReference>
<dbReference type="PROSITE" id="PS51318">
    <property type="entry name" value="TAT"/>
    <property type="match status" value="1"/>
</dbReference>
<protein>
    <recommendedName>
        <fullName evidence="3">D-sorbitol dehydrogenase-like protein</fullName>
    </recommendedName>
</protein>